<keyword evidence="3" id="KW-1185">Reference proteome</keyword>
<organism evidence="2 3">
    <name type="scientific">Drosophila gunungcola</name>
    <name type="common">fruit fly</name>
    <dbReference type="NCBI Taxonomy" id="103775"/>
    <lineage>
        <taxon>Eukaryota</taxon>
        <taxon>Metazoa</taxon>
        <taxon>Ecdysozoa</taxon>
        <taxon>Arthropoda</taxon>
        <taxon>Hexapoda</taxon>
        <taxon>Insecta</taxon>
        <taxon>Pterygota</taxon>
        <taxon>Neoptera</taxon>
        <taxon>Endopterygota</taxon>
        <taxon>Diptera</taxon>
        <taxon>Brachycera</taxon>
        <taxon>Muscomorpha</taxon>
        <taxon>Ephydroidea</taxon>
        <taxon>Drosophilidae</taxon>
        <taxon>Drosophila</taxon>
        <taxon>Sophophora</taxon>
    </lineage>
</organism>
<reference evidence="2" key="1">
    <citation type="journal article" date="2023" name="Genome Biol. Evol.">
        <title>Long-read-based Genome Assembly of Drosophila gunungcola Reveals Fewer Chemosensory Genes in Flower-breeding Species.</title>
        <authorList>
            <person name="Negi A."/>
            <person name="Liao B.Y."/>
            <person name="Yeh S.D."/>
        </authorList>
    </citation>
    <scope>NUCLEOTIDE SEQUENCE</scope>
    <source>
        <strain evidence="2">Sukarami</strain>
    </source>
</reference>
<sequence length="262" mass="30171">MDFKTDERKWNSANTQMLLSLYNERQAEFRDPKRKIKEVWGDMVEALQSEGMLDIDAVQLDRKFRNLKKTYYCIRNKHLAKGPQFHPNWQFYDQMSAILKDDPIPSQPLSMDNFSAMRTFLCDGDDDTADNMVISDTQDGRVVSLGTVQKVIPGQVRQYRKRKSADAGRLGMQKIRNLQAAEPPRELDHITVFNAAEPEMNDSGAKDDELSIGSMEEALRHLRALQEYAMIQDNFRAIGLLMQAENAIKYPPKSNDFEEDQT</sequence>
<dbReference type="OrthoDB" id="6346437at2759"/>
<dbReference type="PANTHER" id="PTHR47595">
    <property type="entry name" value="HEAT SHOCK 70 KDA PROTEIN 14"/>
    <property type="match status" value="1"/>
</dbReference>
<evidence type="ECO:0000259" key="1">
    <source>
        <dbReference type="Pfam" id="PF13837"/>
    </source>
</evidence>
<dbReference type="InterPro" id="IPR044822">
    <property type="entry name" value="Myb_DNA-bind_4"/>
</dbReference>
<dbReference type="Proteomes" id="UP001059596">
    <property type="component" value="Unassembled WGS sequence"/>
</dbReference>
<proteinExistence type="predicted"/>
<evidence type="ECO:0000313" key="2">
    <source>
        <dbReference type="EMBL" id="KAI8039313.1"/>
    </source>
</evidence>
<dbReference type="PANTHER" id="PTHR47595:SF1">
    <property type="entry name" value="MYB_SANT-LIKE DNA-BINDING DOMAIN-CONTAINING PROTEIN"/>
    <property type="match status" value="1"/>
</dbReference>
<comment type="caution">
    <text evidence="2">The sequence shown here is derived from an EMBL/GenBank/DDBJ whole genome shotgun (WGS) entry which is preliminary data.</text>
</comment>
<accession>A0A9P9YM79</accession>
<dbReference type="EMBL" id="JAMKOV010000006">
    <property type="protein sequence ID" value="KAI8039313.1"/>
    <property type="molecule type" value="Genomic_DNA"/>
</dbReference>
<dbReference type="Gene3D" id="1.10.10.60">
    <property type="entry name" value="Homeodomain-like"/>
    <property type="match status" value="1"/>
</dbReference>
<evidence type="ECO:0000313" key="3">
    <source>
        <dbReference type="Proteomes" id="UP001059596"/>
    </source>
</evidence>
<name>A0A9P9YM79_9MUSC</name>
<gene>
    <name evidence="2" type="ORF">M5D96_008036</name>
</gene>
<dbReference type="AlphaFoldDB" id="A0A9P9YM79"/>
<dbReference type="Pfam" id="PF13837">
    <property type="entry name" value="Myb_DNA-bind_4"/>
    <property type="match status" value="1"/>
</dbReference>
<feature type="domain" description="Myb/SANT-like DNA-binding" evidence="1">
    <location>
        <begin position="8"/>
        <end position="98"/>
    </location>
</feature>
<protein>
    <recommendedName>
        <fullName evidence="1">Myb/SANT-like DNA-binding domain-containing protein</fullName>
    </recommendedName>
</protein>